<evidence type="ECO:0000313" key="4">
    <source>
        <dbReference type="Proteomes" id="UP000182769"/>
    </source>
</evidence>
<dbReference type="AlphaFoldDB" id="A0A0K6IRK3"/>
<dbReference type="InterPro" id="IPR001447">
    <property type="entry name" value="Arylamine_N-AcTrfase"/>
</dbReference>
<protein>
    <submittedName>
        <fullName evidence="3">Arylamine N-acetyltransferase</fullName>
    </submittedName>
</protein>
<keyword evidence="3" id="KW-0808">Transferase</keyword>
<gene>
    <name evidence="3" type="ORF">Ga0061065_11287</name>
</gene>
<dbReference type="STRING" id="1137284.GCA_001418205_03147"/>
<dbReference type="OrthoDB" id="7181050at2"/>
<proteinExistence type="inferred from homology"/>
<dbReference type="PANTHER" id="PTHR11786:SF0">
    <property type="entry name" value="ARYLAMINE N-ACETYLTRANSFERASE 4-RELATED"/>
    <property type="match status" value="1"/>
</dbReference>
<comment type="similarity">
    <text evidence="1 2">Belongs to the arylamine N-acetyltransferase family.</text>
</comment>
<evidence type="ECO:0000256" key="1">
    <source>
        <dbReference type="ARBA" id="ARBA00006547"/>
    </source>
</evidence>
<dbReference type="SUPFAM" id="SSF54001">
    <property type="entry name" value="Cysteine proteinases"/>
    <property type="match status" value="1"/>
</dbReference>
<dbReference type="GO" id="GO:0016407">
    <property type="term" value="F:acetyltransferase activity"/>
    <property type="evidence" value="ECO:0007669"/>
    <property type="project" value="InterPro"/>
</dbReference>
<accession>A0A0K6IRK3</accession>
<dbReference type="PRINTS" id="PR01543">
    <property type="entry name" value="ANATRNSFRASE"/>
</dbReference>
<sequence length="275" mass="31412">MNFTDYLNALDLMPPQQPSLDFLCTLTERHIGRFTFNNLAVLLQEDISLECQAVLNKVVHRGVGGYCFEHNKLAYEALSYWGYKVRIVLARVINNNERAVPRTHRITLVEIEGKRYLVDVGFGANCPIAPIALDSQAIQSAGFEHYQIQQNTLGEFELWQQQEAGPFLLYRFDLTHYTDADCDMGHFYSHKNPTAVFVNNLVVSQKNATATFVITNQHLQHRTNAGTKSSLLESPQALYKALRQIFNLTIEQEVCEFLFAHHIAPRLTNTIERHS</sequence>
<evidence type="ECO:0000256" key="2">
    <source>
        <dbReference type="RuleBase" id="RU003452"/>
    </source>
</evidence>
<dbReference type="InterPro" id="IPR038765">
    <property type="entry name" value="Papain-like_cys_pep_sf"/>
</dbReference>
<keyword evidence="4" id="KW-1185">Reference proteome</keyword>
<dbReference type="EMBL" id="CYHG01000012">
    <property type="protein sequence ID" value="CUB05714.1"/>
    <property type="molecule type" value="Genomic_DNA"/>
</dbReference>
<dbReference type="Gene3D" id="3.30.2140.10">
    <property type="entry name" value="Arylamine N-acetyltransferase"/>
    <property type="match status" value="1"/>
</dbReference>
<dbReference type="PANTHER" id="PTHR11786">
    <property type="entry name" value="N-HYDROXYARYLAMINE O-ACETYLTRANSFERASE"/>
    <property type="match status" value="1"/>
</dbReference>
<evidence type="ECO:0000313" key="3">
    <source>
        <dbReference type="EMBL" id="CUB05714.1"/>
    </source>
</evidence>
<dbReference type="Gene3D" id="2.40.128.150">
    <property type="entry name" value="Cysteine proteinases"/>
    <property type="match status" value="1"/>
</dbReference>
<reference evidence="4" key="1">
    <citation type="submission" date="2015-08" db="EMBL/GenBank/DDBJ databases">
        <authorList>
            <person name="Varghese N."/>
        </authorList>
    </citation>
    <scope>NUCLEOTIDE SEQUENCE [LARGE SCALE GENOMIC DNA]</scope>
    <source>
        <strain evidence="4">JCM 18476</strain>
    </source>
</reference>
<name>A0A0K6IRK3_9GAMM</name>
<dbReference type="RefSeq" id="WP_055464180.1">
    <property type="nucleotide sequence ID" value="NZ_CYHG01000012.1"/>
</dbReference>
<dbReference type="Proteomes" id="UP000182769">
    <property type="component" value="Unassembled WGS sequence"/>
</dbReference>
<organism evidence="3 4">
    <name type="scientific">Marinomonas fungiae</name>
    <dbReference type="NCBI Taxonomy" id="1137284"/>
    <lineage>
        <taxon>Bacteria</taxon>
        <taxon>Pseudomonadati</taxon>
        <taxon>Pseudomonadota</taxon>
        <taxon>Gammaproteobacteria</taxon>
        <taxon>Oceanospirillales</taxon>
        <taxon>Oceanospirillaceae</taxon>
        <taxon>Marinomonas</taxon>
    </lineage>
</organism>
<dbReference type="Pfam" id="PF00797">
    <property type="entry name" value="Acetyltransf_2"/>
    <property type="match status" value="1"/>
</dbReference>